<proteinExistence type="predicted"/>
<dbReference type="Proteomes" id="UP001553161">
    <property type="component" value="Unassembled WGS sequence"/>
</dbReference>
<sequence length="203" mass="21971">MQRIFKIFPALILCLAVAACDSKPSNFYVLSAPGITSGETAQTTRRRGLSIGVGPVTLPEYLDRPEIVIRENATALDVASLNRWGGSLTENFQNVLGEVLSERLNTDRILLHPWSVSGNVTYQVLVQVNTFEAQPDNQVLLDARWTVVSGTTQDVIRMGRTVLREPISGAESGTGGADYAQITAAMSRSVARLGQEIAAKGIR</sequence>
<dbReference type="EMBL" id="JBFBVU010000028">
    <property type="protein sequence ID" value="MEV8468404.1"/>
    <property type="molecule type" value="Genomic_DNA"/>
</dbReference>
<evidence type="ECO:0000313" key="3">
    <source>
        <dbReference type="EMBL" id="MEV8468404.1"/>
    </source>
</evidence>
<accession>A0ABV3LA07</accession>
<feature type="signal peptide" evidence="1">
    <location>
        <begin position="1"/>
        <end position="18"/>
    </location>
</feature>
<keyword evidence="1" id="KW-0732">Signal</keyword>
<dbReference type="RefSeq" id="WP_366194357.1">
    <property type="nucleotide sequence ID" value="NZ_JBFBVU010000028.1"/>
</dbReference>
<dbReference type="Pfam" id="PF03886">
    <property type="entry name" value="ABC_trans_aux"/>
    <property type="match status" value="1"/>
</dbReference>
<gene>
    <name evidence="3" type="ORF">AB0T83_16635</name>
</gene>
<evidence type="ECO:0000259" key="2">
    <source>
        <dbReference type="Pfam" id="PF03886"/>
    </source>
</evidence>
<feature type="chain" id="PRO_5045729024" evidence="1">
    <location>
        <begin position="19"/>
        <end position="203"/>
    </location>
</feature>
<dbReference type="InterPro" id="IPR005586">
    <property type="entry name" value="ABC_trans_aux"/>
</dbReference>
<evidence type="ECO:0000313" key="4">
    <source>
        <dbReference type="Proteomes" id="UP001553161"/>
    </source>
</evidence>
<protein>
    <submittedName>
        <fullName evidence="3">PqiC family protein</fullName>
    </submittedName>
</protein>
<evidence type="ECO:0000256" key="1">
    <source>
        <dbReference type="SAM" id="SignalP"/>
    </source>
</evidence>
<dbReference type="Gene3D" id="3.40.50.10610">
    <property type="entry name" value="ABC-type transport auxiliary lipoprotein component"/>
    <property type="match status" value="1"/>
</dbReference>
<organism evidence="3 4">
    <name type="scientific">Meridianimarinicoccus marinus</name>
    <dbReference type="NCBI Taxonomy" id="3231483"/>
    <lineage>
        <taxon>Bacteria</taxon>
        <taxon>Pseudomonadati</taxon>
        <taxon>Pseudomonadota</taxon>
        <taxon>Alphaproteobacteria</taxon>
        <taxon>Rhodobacterales</taxon>
        <taxon>Paracoccaceae</taxon>
        <taxon>Meridianimarinicoccus</taxon>
    </lineage>
</organism>
<dbReference type="PROSITE" id="PS51257">
    <property type="entry name" value="PROKAR_LIPOPROTEIN"/>
    <property type="match status" value="1"/>
</dbReference>
<comment type="caution">
    <text evidence="3">The sequence shown here is derived from an EMBL/GenBank/DDBJ whole genome shotgun (WGS) entry which is preliminary data.</text>
</comment>
<keyword evidence="4" id="KW-1185">Reference proteome</keyword>
<name>A0ABV3LA07_9RHOB</name>
<dbReference type="SUPFAM" id="SSF159594">
    <property type="entry name" value="XCC0632-like"/>
    <property type="match status" value="1"/>
</dbReference>
<reference evidence="3 4" key="1">
    <citation type="submission" date="2024-07" db="EMBL/GenBank/DDBJ databases">
        <authorList>
            <person name="Kang M."/>
        </authorList>
    </citation>
    <scope>NUCLEOTIDE SEQUENCE [LARGE SCALE GENOMIC DNA]</scope>
    <source>
        <strain evidence="3 4">DFM31</strain>
    </source>
</reference>
<feature type="domain" description="ABC-type transport auxiliary lipoprotein component" evidence="2">
    <location>
        <begin position="28"/>
        <end position="198"/>
    </location>
</feature>